<dbReference type="PIRSF" id="PIRSF000137">
    <property type="entry name" value="Alcohol_oxidase"/>
    <property type="match status" value="1"/>
</dbReference>
<accession>A0A5C6TVQ9</accession>
<dbReference type="InterPro" id="IPR007867">
    <property type="entry name" value="GMC_OxRtase_C"/>
</dbReference>
<dbReference type="Gene3D" id="3.30.560.10">
    <property type="entry name" value="Glucose Oxidase, domain 3"/>
    <property type="match status" value="1"/>
</dbReference>
<evidence type="ECO:0000313" key="9">
    <source>
        <dbReference type="EMBL" id="TXC64041.1"/>
    </source>
</evidence>
<dbReference type="Gene3D" id="3.50.50.60">
    <property type="entry name" value="FAD/NAD(P)-binding domain"/>
    <property type="match status" value="1"/>
</dbReference>
<comment type="cofactor">
    <cofactor evidence="1 5">
        <name>FAD</name>
        <dbReference type="ChEBI" id="CHEBI:57692"/>
    </cofactor>
</comment>
<dbReference type="PROSITE" id="PS00623">
    <property type="entry name" value="GMC_OXRED_1"/>
    <property type="match status" value="1"/>
</dbReference>
<organism evidence="9 10">
    <name type="scientific">Allosphingosinicella ginsenosidimutans</name>
    <dbReference type="NCBI Taxonomy" id="1176539"/>
    <lineage>
        <taxon>Bacteria</taxon>
        <taxon>Pseudomonadati</taxon>
        <taxon>Pseudomonadota</taxon>
        <taxon>Alphaproteobacteria</taxon>
        <taxon>Sphingomonadales</taxon>
        <taxon>Sphingomonadaceae</taxon>
        <taxon>Allosphingosinicella</taxon>
    </lineage>
</organism>
<dbReference type="GO" id="GO:0016614">
    <property type="term" value="F:oxidoreductase activity, acting on CH-OH group of donors"/>
    <property type="evidence" value="ECO:0007669"/>
    <property type="project" value="InterPro"/>
</dbReference>
<feature type="domain" description="Glucose-methanol-choline oxidoreductase N-terminal" evidence="8">
    <location>
        <begin position="257"/>
        <end position="271"/>
    </location>
</feature>
<sequence length="539" mass="57690">MPTDGIWDYIVVGAGSAGCVMADRLSRDPRKRVLLLEAGGKDRSPLIHMPKGIGKLVLDPRHAWQYPVQQPRRHGTPATEVWVRGRGLGGSSSINGMIWMHGQPEDYDAWAAAGATGWDWPIMRDAFIAIEDHELGEGPARGVGGPVHVSLGTFRYPLAEAAIRAGEQMGLSRKEDLNEESQEGIGYYPHNIRNGRRQSAAVAFLRPAMRRPNLKVVTGAEVARIVFEARRAVGVEARVHGRIETFQVDGEVVLSAGAIASPAILQRSGVGPGAALGAAGIEVLADRAAIGTGMRDHLGLSIPYRLRRQPGNNREFRKLGLMRNLLRYGLFRTGPLATGPYEIGAFVRSRPQSARPDLQIYVGAFSFARNQDPNFPVQLSKVEKAPGLTIYGQLLQPESEGTVHVTGPGLDDPLAILPNWLSTDGDQAAAVAMVRTIRRLASQPALACELGEELLPGAHVQTDTQILDEVRRLSRAGTHAVGSCAMGGAEAALDPACRVRGVDGVRVVDCSSMPGLVSGNTNGPAIAFAWQAANLMTAA</sequence>
<comment type="similarity">
    <text evidence="2 6">Belongs to the GMC oxidoreductase family.</text>
</comment>
<evidence type="ECO:0000256" key="2">
    <source>
        <dbReference type="ARBA" id="ARBA00010790"/>
    </source>
</evidence>
<dbReference type="AlphaFoldDB" id="A0A5C6TVQ9"/>
<keyword evidence="4 5" id="KW-0274">FAD</keyword>
<keyword evidence="10" id="KW-1185">Reference proteome</keyword>
<dbReference type="OrthoDB" id="9785276at2"/>
<gene>
    <name evidence="9" type="ORF">FRZ32_10450</name>
</gene>
<dbReference type="EMBL" id="VOQQ01000001">
    <property type="protein sequence ID" value="TXC64041.1"/>
    <property type="molecule type" value="Genomic_DNA"/>
</dbReference>
<dbReference type="InterPro" id="IPR000172">
    <property type="entry name" value="GMC_OxRdtase_N"/>
</dbReference>
<evidence type="ECO:0000256" key="5">
    <source>
        <dbReference type="PIRSR" id="PIRSR000137-2"/>
    </source>
</evidence>
<dbReference type="Proteomes" id="UP000321249">
    <property type="component" value="Unassembled WGS sequence"/>
</dbReference>
<dbReference type="Pfam" id="PF00732">
    <property type="entry name" value="GMC_oxred_N"/>
    <property type="match status" value="1"/>
</dbReference>
<evidence type="ECO:0000313" key="10">
    <source>
        <dbReference type="Proteomes" id="UP000321249"/>
    </source>
</evidence>
<dbReference type="SUPFAM" id="SSF51905">
    <property type="entry name" value="FAD/NAD(P)-binding domain"/>
    <property type="match status" value="1"/>
</dbReference>
<proteinExistence type="inferred from homology"/>
<evidence type="ECO:0000256" key="1">
    <source>
        <dbReference type="ARBA" id="ARBA00001974"/>
    </source>
</evidence>
<evidence type="ECO:0000256" key="3">
    <source>
        <dbReference type="ARBA" id="ARBA00022630"/>
    </source>
</evidence>
<dbReference type="PANTHER" id="PTHR11552">
    <property type="entry name" value="GLUCOSE-METHANOL-CHOLINE GMC OXIDOREDUCTASE"/>
    <property type="match status" value="1"/>
</dbReference>
<feature type="binding site" evidence="5">
    <location>
        <position position="222"/>
    </location>
    <ligand>
        <name>FAD</name>
        <dbReference type="ChEBI" id="CHEBI:57692"/>
    </ligand>
</feature>
<dbReference type="InterPro" id="IPR036188">
    <property type="entry name" value="FAD/NAD-bd_sf"/>
</dbReference>
<dbReference type="SUPFAM" id="SSF54373">
    <property type="entry name" value="FAD-linked reductases, C-terminal domain"/>
    <property type="match status" value="1"/>
</dbReference>
<evidence type="ECO:0000256" key="6">
    <source>
        <dbReference type="RuleBase" id="RU003968"/>
    </source>
</evidence>
<dbReference type="InterPro" id="IPR012132">
    <property type="entry name" value="GMC_OxRdtase"/>
</dbReference>
<evidence type="ECO:0000256" key="4">
    <source>
        <dbReference type="ARBA" id="ARBA00022827"/>
    </source>
</evidence>
<dbReference type="GO" id="GO:0050660">
    <property type="term" value="F:flavin adenine dinucleotide binding"/>
    <property type="evidence" value="ECO:0007669"/>
    <property type="project" value="InterPro"/>
</dbReference>
<feature type="domain" description="Glucose-methanol-choline oxidoreductase N-terminal" evidence="7">
    <location>
        <begin position="85"/>
        <end position="108"/>
    </location>
</feature>
<dbReference type="PANTHER" id="PTHR11552:SF147">
    <property type="entry name" value="CHOLINE DEHYDROGENASE, MITOCHONDRIAL"/>
    <property type="match status" value="1"/>
</dbReference>
<dbReference type="RefSeq" id="WP_147043447.1">
    <property type="nucleotide sequence ID" value="NZ_BAABIR010000001.1"/>
</dbReference>
<evidence type="ECO:0000259" key="7">
    <source>
        <dbReference type="PROSITE" id="PS00623"/>
    </source>
</evidence>
<name>A0A5C6TVQ9_9SPHN</name>
<comment type="caution">
    <text evidence="9">The sequence shown here is derived from an EMBL/GenBank/DDBJ whole genome shotgun (WGS) entry which is preliminary data.</text>
</comment>
<dbReference type="PROSITE" id="PS00624">
    <property type="entry name" value="GMC_OXRED_2"/>
    <property type="match status" value="1"/>
</dbReference>
<dbReference type="Pfam" id="PF05199">
    <property type="entry name" value="GMC_oxred_C"/>
    <property type="match status" value="1"/>
</dbReference>
<keyword evidence="3 6" id="KW-0285">Flavoprotein</keyword>
<reference evidence="9 10" key="1">
    <citation type="journal article" date="2015" name="J. Microbiol.">
        <title>Sphingosinicella ginsenosidimutans sp. nov., with ginsenoside converting activity.</title>
        <authorList>
            <person name="Kim J.K."/>
            <person name="Kang M.S."/>
            <person name="Park S.C."/>
            <person name="Kim K.M."/>
            <person name="Choi K."/>
            <person name="Yoon M.H."/>
            <person name="Im W.T."/>
        </authorList>
    </citation>
    <scope>NUCLEOTIDE SEQUENCE [LARGE SCALE GENOMIC DNA]</scope>
    <source>
        <strain evidence="9 10">BS-11</strain>
    </source>
</reference>
<evidence type="ECO:0000259" key="8">
    <source>
        <dbReference type="PROSITE" id="PS00624"/>
    </source>
</evidence>
<protein>
    <submittedName>
        <fullName evidence="9">Glucose-methanol-choline oxidoreductase</fullName>
    </submittedName>
</protein>